<dbReference type="EMBL" id="MFQN01000029">
    <property type="protein sequence ID" value="OGH74059.1"/>
    <property type="molecule type" value="Genomic_DNA"/>
</dbReference>
<dbReference type="Gene3D" id="2.30.42.10">
    <property type="match status" value="1"/>
</dbReference>
<evidence type="ECO:0000313" key="2">
    <source>
        <dbReference type="EMBL" id="OGH74059.1"/>
    </source>
</evidence>
<gene>
    <name evidence="2" type="ORF">A3G00_02045</name>
</gene>
<dbReference type="SUPFAM" id="SSF50156">
    <property type="entry name" value="PDZ domain-like"/>
    <property type="match status" value="1"/>
</dbReference>
<name>A0A1F6MQW7_9BACT</name>
<evidence type="ECO:0000256" key="1">
    <source>
        <dbReference type="SAM" id="Phobius"/>
    </source>
</evidence>
<dbReference type="InterPro" id="IPR036034">
    <property type="entry name" value="PDZ_sf"/>
</dbReference>
<protein>
    <recommendedName>
        <fullName evidence="4">PDZ domain-containing protein</fullName>
    </recommendedName>
</protein>
<dbReference type="Proteomes" id="UP000178347">
    <property type="component" value="Unassembled WGS sequence"/>
</dbReference>
<accession>A0A1F6MQW7</accession>
<keyword evidence="1" id="KW-0812">Transmembrane</keyword>
<evidence type="ECO:0000313" key="3">
    <source>
        <dbReference type="Proteomes" id="UP000178347"/>
    </source>
</evidence>
<comment type="caution">
    <text evidence="2">The sequence shown here is derived from an EMBL/GenBank/DDBJ whole genome shotgun (WGS) entry which is preliminary data.</text>
</comment>
<organism evidence="2 3">
    <name type="scientific">Candidatus Magasanikbacteria bacterium RIFCSPLOWO2_12_FULL_43_12</name>
    <dbReference type="NCBI Taxonomy" id="1798692"/>
    <lineage>
        <taxon>Bacteria</taxon>
        <taxon>Candidatus Magasanikiibacteriota</taxon>
    </lineage>
</organism>
<sequence length="359" mass="39831">MKGHPPHLPPESCRVDTHYRLRSLRWTVFLILISFLSGTAAALSVSAWITPAQVASIGYRQNAVGNGKDSLFQSTDPEFVRQTEQKIITVFDRRKKTNKLFYTDKALVGKAAMLSSDGWAVIFYPAYIVGEEKNWEAVDDKNLYYSFEKTAYDKVANLLYVKINGAGFRISSFADSRNLTSGQGLWAVGKDGWRRVSLGELALVESKTATPIWRPTRYFSLSSETTDGALLFNDSGELIGAVDTGQVVPAWLISGQIGSLLEKNTVKYNLVNWKGWMVNGVEWEGKKKNLNGFYVSEASGSAANKAVKVGDVIIKINGDAVLEQTLTEKIFIAPDEFKVTVWRNGEEIEAAVKKEIVKP</sequence>
<reference evidence="2 3" key="1">
    <citation type="journal article" date="2016" name="Nat. Commun.">
        <title>Thousands of microbial genomes shed light on interconnected biogeochemical processes in an aquifer system.</title>
        <authorList>
            <person name="Anantharaman K."/>
            <person name="Brown C.T."/>
            <person name="Hug L.A."/>
            <person name="Sharon I."/>
            <person name="Castelle C.J."/>
            <person name="Probst A.J."/>
            <person name="Thomas B.C."/>
            <person name="Singh A."/>
            <person name="Wilkins M.J."/>
            <person name="Karaoz U."/>
            <person name="Brodie E.L."/>
            <person name="Williams K.H."/>
            <person name="Hubbard S.S."/>
            <person name="Banfield J.F."/>
        </authorList>
    </citation>
    <scope>NUCLEOTIDE SEQUENCE [LARGE SCALE GENOMIC DNA]</scope>
</reference>
<dbReference type="AlphaFoldDB" id="A0A1F6MQW7"/>
<proteinExistence type="predicted"/>
<feature type="transmembrane region" description="Helical" evidence="1">
    <location>
        <begin position="28"/>
        <end position="49"/>
    </location>
</feature>
<keyword evidence="1" id="KW-1133">Transmembrane helix</keyword>
<keyword evidence="1" id="KW-0472">Membrane</keyword>
<dbReference type="STRING" id="1798692.A3G00_02045"/>
<evidence type="ECO:0008006" key="4">
    <source>
        <dbReference type="Google" id="ProtNLM"/>
    </source>
</evidence>